<comment type="similarity">
    <text evidence="1">Belongs to the UPF0065 (bug) family.</text>
</comment>
<dbReference type="InterPro" id="IPR006311">
    <property type="entry name" value="TAT_signal"/>
</dbReference>
<accession>A0A853FYU7</accession>
<dbReference type="EMBL" id="JACCEM010000005">
    <property type="protein sequence ID" value="NYT49793.1"/>
    <property type="molecule type" value="Genomic_DNA"/>
</dbReference>
<organism evidence="3 4">
    <name type="scientific">Parapusillimonas granuli</name>
    <dbReference type="NCBI Taxonomy" id="380911"/>
    <lineage>
        <taxon>Bacteria</taxon>
        <taxon>Pseudomonadati</taxon>
        <taxon>Pseudomonadota</taxon>
        <taxon>Betaproteobacteria</taxon>
        <taxon>Burkholderiales</taxon>
        <taxon>Alcaligenaceae</taxon>
        <taxon>Parapusillimonas</taxon>
    </lineage>
</organism>
<dbReference type="Pfam" id="PF03401">
    <property type="entry name" value="TctC"/>
    <property type="match status" value="1"/>
</dbReference>
<dbReference type="PANTHER" id="PTHR42928:SF5">
    <property type="entry name" value="BLR1237 PROTEIN"/>
    <property type="match status" value="1"/>
</dbReference>
<dbReference type="PIRSF" id="PIRSF017082">
    <property type="entry name" value="YflP"/>
    <property type="match status" value="1"/>
</dbReference>
<comment type="caution">
    <text evidence="3">The sequence shown here is derived from an EMBL/GenBank/DDBJ whole genome shotgun (WGS) entry which is preliminary data.</text>
</comment>
<evidence type="ECO:0000256" key="2">
    <source>
        <dbReference type="SAM" id="SignalP"/>
    </source>
</evidence>
<dbReference type="AlphaFoldDB" id="A0A853FYU7"/>
<evidence type="ECO:0000256" key="1">
    <source>
        <dbReference type="ARBA" id="ARBA00006987"/>
    </source>
</evidence>
<dbReference type="InterPro" id="IPR042100">
    <property type="entry name" value="Bug_dom1"/>
</dbReference>
<dbReference type="InterPro" id="IPR005064">
    <property type="entry name" value="BUG"/>
</dbReference>
<proteinExistence type="inferred from homology"/>
<evidence type="ECO:0000313" key="3">
    <source>
        <dbReference type="EMBL" id="NYT49793.1"/>
    </source>
</evidence>
<feature type="signal peptide" evidence="2">
    <location>
        <begin position="1"/>
        <end position="30"/>
    </location>
</feature>
<dbReference type="Gene3D" id="3.40.190.10">
    <property type="entry name" value="Periplasmic binding protein-like II"/>
    <property type="match status" value="1"/>
</dbReference>
<keyword evidence="4" id="KW-1185">Reference proteome</keyword>
<dbReference type="Gene3D" id="3.40.190.150">
    <property type="entry name" value="Bordetella uptake gene, domain 1"/>
    <property type="match status" value="1"/>
</dbReference>
<dbReference type="PROSITE" id="PS51318">
    <property type="entry name" value="TAT"/>
    <property type="match status" value="1"/>
</dbReference>
<reference evidence="3 4" key="1">
    <citation type="submission" date="2020-07" db="EMBL/GenBank/DDBJ databases">
        <title>Taxonomic revisions and descriptions of new bacterial species based on genomic comparisons in the high-G+C-content subgroup of the family Alcaligenaceae.</title>
        <authorList>
            <person name="Szabo A."/>
            <person name="Felfoldi T."/>
        </authorList>
    </citation>
    <scope>NUCLEOTIDE SEQUENCE [LARGE SCALE GENOMIC DNA]</scope>
    <source>
        <strain evidence="3 4">LMG 24012</strain>
    </source>
</reference>
<gene>
    <name evidence="3" type="ORF">H0A72_10790</name>
</gene>
<dbReference type="RefSeq" id="WP_180155099.1">
    <property type="nucleotide sequence ID" value="NZ_JACCEM010000005.1"/>
</dbReference>
<name>A0A853FYU7_9BURK</name>
<evidence type="ECO:0000313" key="4">
    <source>
        <dbReference type="Proteomes" id="UP000559809"/>
    </source>
</evidence>
<feature type="chain" id="PRO_5032313064" evidence="2">
    <location>
        <begin position="31"/>
        <end position="331"/>
    </location>
</feature>
<dbReference type="CDD" id="cd07012">
    <property type="entry name" value="PBP2_Bug_TTT"/>
    <property type="match status" value="1"/>
</dbReference>
<keyword evidence="2" id="KW-0732">Signal</keyword>
<protein>
    <submittedName>
        <fullName evidence="3">Tripartite tricarboxylate transporter substrate binding protein</fullName>
    </submittedName>
</protein>
<sequence>MNRSNGKRALLKFGAALGLALPFAIQPSWADTDAAKGPTRIIVAFSAGGYTDVIGRVLAEQLSKDLGRSFIVENKAGANGVIGTVSVARARNDGSTLLLAAPGHVTNPLLLKDAPYDSLKDFSPIIKVATLPNVLVVPVNSPYKSLQDIIQAAKAQPGALTYGSGGIGSSNHLAMEHLAKMSRISLRHVPYKGSSLAETDVAGGHVEMMFSGAGSAVTKVQSGTLRALAVSAKAPLASLPGVPTVDGAGVPGYEFSSWLGLFAPAGTPRDVAEKLNQAVNQAMRNPSVSERLNSLGVDQFKPNSIQDFTAFLKEEIETQRALVAGMDNIKQ</sequence>
<dbReference type="SUPFAM" id="SSF53850">
    <property type="entry name" value="Periplasmic binding protein-like II"/>
    <property type="match status" value="1"/>
</dbReference>
<dbReference type="PANTHER" id="PTHR42928">
    <property type="entry name" value="TRICARBOXYLATE-BINDING PROTEIN"/>
    <property type="match status" value="1"/>
</dbReference>
<dbReference type="Proteomes" id="UP000559809">
    <property type="component" value="Unassembled WGS sequence"/>
</dbReference>